<dbReference type="InterPro" id="IPR046500">
    <property type="entry name" value="DUF6678"/>
</dbReference>
<dbReference type="Pfam" id="PF20383">
    <property type="entry name" value="DUF6678"/>
    <property type="match status" value="1"/>
</dbReference>
<organism evidence="1 2">
    <name type="scientific">Roseateles violae</name>
    <dbReference type="NCBI Taxonomy" id="3058042"/>
    <lineage>
        <taxon>Bacteria</taxon>
        <taxon>Pseudomonadati</taxon>
        <taxon>Pseudomonadota</taxon>
        <taxon>Betaproteobacteria</taxon>
        <taxon>Burkholderiales</taxon>
        <taxon>Sphaerotilaceae</taxon>
        <taxon>Roseateles</taxon>
    </lineage>
</organism>
<dbReference type="EMBL" id="JAUHHC010000001">
    <property type="protein sequence ID" value="MDN3919257.1"/>
    <property type="molecule type" value="Genomic_DNA"/>
</dbReference>
<name>A0ABT8DLG2_9BURK</name>
<evidence type="ECO:0000313" key="1">
    <source>
        <dbReference type="EMBL" id="MDN3919257.1"/>
    </source>
</evidence>
<accession>A0ABT8DLG2</accession>
<evidence type="ECO:0000313" key="2">
    <source>
        <dbReference type="Proteomes" id="UP001228044"/>
    </source>
</evidence>
<dbReference type="Proteomes" id="UP001228044">
    <property type="component" value="Unassembled WGS sequence"/>
</dbReference>
<proteinExistence type="predicted"/>
<sequence length="144" mass="16639">MSDLAMADAGNDERLRAKTRAAVRARNLASASNNTRWNELISHFRSLEDWRPSYRSKSVTGFVSGWDSEWFAHLPFPFETVEWFDIGLLEDGPFLGHLLPATTIDHGPEILPVLEQIGFEFERREDVVRIWGYLPKSYEDFPPR</sequence>
<reference evidence="1 2" key="1">
    <citation type="submission" date="2023-06" db="EMBL/GenBank/DDBJ databases">
        <title>Pelomonas sp. PFR6 16S ribosomal RNA gene Genome sequencing and assembly.</title>
        <authorList>
            <person name="Woo H."/>
        </authorList>
    </citation>
    <scope>NUCLEOTIDE SEQUENCE [LARGE SCALE GENOMIC DNA]</scope>
    <source>
        <strain evidence="1 2">PFR6</strain>
    </source>
</reference>
<protein>
    <submittedName>
        <fullName evidence="1">Uncharacterized protein</fullName>
    </submittedName>
</protein>
<keyword evidence="2" id="KW-1185">Reference proteome</keyword>
<gene>
    <name evidence="1" type="ORF">QWJ38_03080</name>
</gene>
<comment type="caution">
    <text evidence="1">The sequence shown here is derived from an EMBL/GenBank/DDBJ whole genome shotgun (WGS) entry which is preliminary data.</text>
</comment>
<dbReference type="RefSeq" id="WP_290357564.1">
    <property type="nucleotide sequence ID" value="NZ_JAUHHC010000001.1"/>
</dbReference>